<dbReference type="Pfam" id="PF07690">
    <property type="entry name" value="MFS_1"/>
    <property type="match status" value="1"/>
</dbReference>
<dbReference type="GO" id="GO:0012505">
    <property type="term" value="C:endomembrane system"/>
    <property type="evidence" value="ECO:0007669"/>
    <property type="project" value="UniProtKB-SubCell"/>
</dbReference>
<evidence type="ECO:0000313" key="9">
    <source>
        <dbReference type="EMBL" id="RUS25991.1"/>
    </source>
</evidence>
<reference evidence="9 10" key="1">
    <citation type="journal article" date="2018" name="New Phytol.">
        <title>Phylogenomics of Endogonaceae and evolution of mycorrhizas within Mucoromycota.</title>
        <authorList>
            <person name="Chang Y."/>
            <person name="Desiro A."/>
            <person name="Na H."/>
            <person name="Sandor L."/>
            <person name="Lipzen A."/>
            <person name="Clum A."/>
            <person name="Barry K."/>
            <person name="Grigoriev I.V."/>
            <person name="Martin F.M."/>
            <person name="Stajich J.E."/>
            <person name="Smith M.E."/>
            <person name="Bonito G."/>
            <person name="Spatafora J.W."/>
        </authorList>
    </citation>
    <scope>NUCLEOTIDE SEQUENCE [LARGE SCALE GENOMIC DNA]</scope>
    <source>
        <strain evidence="9 10">AD002</strain>
    </source>
</reference>
<comment type="caution">
    <text evidence="9">The sequence shown here is derived from an EMBL/GenBank/DDBJ whole genome shotgun (WGS) entry which is preliminary data.</text>
</comment>
<dbReference type="CDD" id="cd17502">
    <property type="entry name" value="MFS_Azr1_MDR_like"/>
    <property type="match status" value="1"/>
</dbReference>
<dbReference type="Gene3D" id="1.20.1720.10">
    <property type="entry name" value="Multidrug resistance protein D"/>
    <property type="match status" value="1"/>
</dbReference>
<evidence type="ECO:0000256" key="7">
    <source>
        <dbReference type="SAM" id="Phobius"/>
    </source>
</evidence>
<feature type="compositionally biased region" description="Polar residues" evidence="6">
    <location>
        <begin position="24"/>
        <end position="39"/>
    </location>
</feature>
<keyword evidence="3 7" id="KW-0812">Transmembrane</keyword>
<feature type="region of interest" description="Disordered" evidence="6">
    <location>
        <begin position="1"/>
        <end position="46"/>
    </location>
</feature>
<evidence type="ECO:0000256" key="5">
    <source>
        <dbReference type="ARBA" id="ARBA00023136"/>
    </source>
</evidence>
<sequence length="497" mass="52782">MPPSNPSSESVPGGKGDVSPAPGLNTSQGDLENGVTSPSAGRDKKFAGRDPDAVAVPLNRTRFWLVYLGLEMALFLAALDQTIVVTTLPTIVKEFQSLNQISWVGTAYLLSSTSIAPTYGKLADIFGRKPVMMFAIIAFEIGTIICGSAVTMDMLIVGRAIAGIGGGGVISMLQVIVTDIVSLRDRGKYQGINGAVFGFSTIVGPLVGGAFTDHVSWRWSFCECLMLRTIACCIRFVTIVLLLMSTTKFKHFSFPSAVADINIPLGAITIVSIAFLLKFPPVAGSTREKLKRIDWIGTPLLLAGVVCILIPVQGGGTQFAWDSALSIALFCVGGAILVAFVLVEKYVAREPVISGSIFMNRTVYASMTVGFFLGIVFYTLTYYLPIYFQIVNGDSATVSGLETIPFIGGMIGQFISRFGIVRPFMIAGSVINVVAMGLISTLDHNSNSGMRIGYLLMAGVGLGGCLQTRVIALQSAVDMSKISVATTLLSFVQNLGA</sequence>
<evidence type="ECO:0000256" key="6">
    <source>
        <dbReference type="SAM" id="MobiDB-lite"/>
    </source>
</evidence>
<keyword evidence="4 7" id="KW-1133">Transmembrane helix</keyword>
<dbReference type="GO" id="GO:0022857">
    <property type="term" value="F:transmembrane transporter activity"/>
    <property type="evidence" value="ECO:0007669"/>
    <property type="project" value="InterPro"/>
</dbReference>
<dbReference type="InterPro" id="IPR036259">
    <property type="entry name" value="MFS_trans_sf"/>
</dbReference>
<feature type="transmembrane region" description="Helical" evidence="7">
    <location>
        <begin position="256"/>
        <end position="275"/>
    </location>
</feature>
<dbReference type="SUPFAM" id="SSF103473">
    <property type="entry name" value="MFS general substrate transporter"/>
    <property type="match status" value="1"/>
</dbReference>
<feature type="transmembrane region" description="Helical" evidence="7">
    <location>
        <begin position="295"/>
        <end position="312"/>
    </location>
</feature>
<dbReference type="PANTHER" id="PTHR23501">
    <property type="entry name" value="MAJOR FACILITATOR SUPERFAMILY"/>
    <property type="match status" value="1"/>
</dbReference>
<keyword evidence="5 7" id="KW-0472">Membrane</keyword>
<dbReference type="AlphaFoldDB" id="A0A433Q8A7"/>
<feature type="transmembrane region" description="Helical" evidence="7">
    <location>
        <begin position="324"/>
        <end position="343"/>
    </location>
</feature>
<feature type="transmembrane region" description="Helical" evidence="7">
    <location>
        <begin position="131"/>
        <end position="150"/>
    </location>
</feature>
<feature type="transmembrane region" description="Helical" evidence="7">
    <location>
        <begin position="189"/>
        <end position="211"/>
    </location>
</feature>
<feature type="transmembrane region" description="Helical" evidence="7">
    <location>
        <begin position="156"/>
        <end position="177"/>
    </location>
</feature>
<feature type="transmembrane region" description="Helical" evidence="7">
    <location>
        <begin position="64"/>
        <end position="88"/>
    </location>
</feature>
<evidence type="ECO:0000256" key="2">
    <source>
        <dbReference type="ARBA" id="ARBA00022448"/>
    </source>
</evidence>
<evidence type="ECO:0000256" key="3">
    <source>
        <dbReference type="ARBA" id="ARBA00022692"/>
    </source>
</evidence>
<organism evidence="9 10">
    <name type="scientific">Jimgerdemannia flammicorona</name>
    <dbReference type="NCBI Taxonomy" id="994334"/>
    <lineage>
        <taxon>Eukaryota</taxon>
        <taxon>Fungi</taxon>
        <taxon>Fungi incertae sedis</taxon>
        <taxon>Mucoromycota</taxon>
        <taxon>Mucoromycotina</taxon>
        <taxon>Endogonomycetes</taxon>
        <taxon>Endogonales</taxon>
        <taxon>Endogonaceae</taxon>
        <taxon>Jimgerdemannia</taxon>
    </lineage>
</organism>
<dbReference type="PANTHER" id="PTHR23501:SF191">
    <property type="entry name" value="VACUOLAR BASIC AMINO ACID TRANSPORTER 4"/>
    <property type="match status" value="1"/>
</dbReference>
<comment type="subcellular location">
    <subcellularLocation>
        <location evidence="1">Endomembrane system</location>
        <topology evidence="1">Multi-pass membrane protein</topology>
    </subcellularLocation>
</comment>
<feature type="transmembrane region" description="Helical" evidence="7">
    <location>
        <begin position="217"/>
        <end position="244"/>
    </location>
</feature>
<keyword evidence="2" id="KW-0813">Transport</keyword>
<feature type="compositionally biased region" description="Polar residues" evidence="6">
    <location>
        <begin position="1"/>
        <end position="10"/>
    </location>
</feature>
<name>A0A433Q8A7_9FUNG</name>
<feature type="transmembrane region" description="Helical" evidence="7">
    <location>
        <begin position="452"/>
        <end position="472"/>
    </location>
</feature>
<evidence type="ECO:0000256" key="4">
    <source>
        <dbReference type="ARBA" id="ARBA00022989"/>
    </source>
</evidence>
<evidence type="ECO:0000313" key="10">
    <source>
        <dbReference type="Proteomes" id="UP000274822"/>
    </source>
</evidence>
<dbReference type="GO" id="GO:0005886">
    <property type="term" value="C:plasma membrane"/>
    <property type="evidence" value="ECO:0007669"/>
    <property type="project" value="TreeGrafter"/>
</dbReference>
<dbReference type="InterPro" id="IPR020846">
    <property type="entry name" value="MFS_dom"/>
</dbReference>
<feature type="transmembrane region" description="Helical" evidence="7">
    <location>
        <begin position="363"/>
        <end position="384"/>
    </location>
</feature>
<feature type="transmembrane region" description="Helical" evidence="7">
    <location>
        <begin position="420"/>
        <end position="440"/>
    </location>
</feature>
<dbReference type="Proteomes" id="UP000274822">
    <property type="component" value="Unassembled WGS sequence"/>
</dbReference>
<protein>
    <recommendedName>
        <fullName evidence="8">Major facilitator superfamily (MFS) profile domain-containing protein</fullName>
    </recommendedName>
</protein>
<feature type="domain" description="Major facilitator superfamily (MFS) profile" evidence="8">
    <location>
        <begin position="66"/>
        <end position="497"/>
    </location>
</feature>
<keyword evidence="10" id="KW-1185">Reference proteome</keyword>
<dbReference type="PROSITE" id="PS50850">
    <property type="entry name" value="MFS"/>
    <property type="match status" value="1"/>
</dbReference>
<proteinExistence type="predicted"/>
<accession>A0A433Q8A7</accession>
<evidence type="ECO:0000256" key="1">
    <source>
        <dbReference type="ARBA" id="ARBA00004127"/>
    </source>
</evidence>
<dbReference type="InterPro" id="IPR011701">
    <property type="entry name" value="MFS"/>
</dbReference>
<dbReference type="Gene3D" id="1.20.1250.20">
    <property type="entry name" value="MFS general substrate transporter like domains"/>
    <property type="match status" value="1"/>
</dbReference>
<gene>
    <name evidence="9" type="ORF">BC938DRAFT_471375</name>
</gene>
<dbReference type="EMBL" id="RBNJ01011496">
    <property type="protein sequence ID" value="RUS25991.1"/>
    <property type="molecule type" value="Genomic_DNA"/>
</dbReference>
<evidence type="ECO:0000259" key="8">
    <source>
        <dbReference type="PROSITE" id="PS50850"/>
    </source>
</evidence>